<evidence type="ECO:0000313" key="4">
    <source>
        <dbReference type="EMBL" id="SFM10648.1"/>
    </source>
</evidence>
<evidence type="ECO:0000313" key="5">
    <source>
        <dbReference type="Proteomes" id="UP000198519"/>
    </source>
</evidence>
<dbReference type="Gene3D" id="1.25.40.10">
    <property type="entry name" value="Tetratricopeptide repeat domain"/>
    <property type="match status" value="2"/>
</dbReference>
<dbReference type="InterPro" id="IPR050498">
    <property type="entry name" value="Ycf3"/>
</dbReference>
<dbReference type="STRING" id="488535.SAMN04487963_1139"/>
<keyword evidence="5" id="KW-1185">Reference proteome</keyword>
<protein>
    <submittedName>
        <fullName evidence="4">Tetratricopeptide repeat-containing protein</fullName>
    </submittedName>
</protein>
<reference evidence="5" key="1">
    <citation type="submission" date="2016-10" db="EMBL/GenBank/DDBJ databases">
        <authorList>
            <person name="Varghese N."/>
            <person name="Submissions S."/>
        </authorList>
    </citation>
    <scope>NUCLEOTIDE SEQUENCE [LARGE SCALE GENOMIC DNA]</scope>
    <source>
        <strain evidence="5">CGMCC 1.7061</strain>
    </source>
</reference>
<dbReference type="RefSeq" id="WP_092020965.1">
    <property type="nucleotide sequence ID" value="NZ_FOUE01000002.1"/>
</dbReference>
<evidence type="ECO:0000256" key="1">
    <source>
        <dbReference type="ARBA" id="ARBA00022737"/>
    </source>
</evidence>
<organism evidence="4 5">
    <name type="scientific">Marinobacter zhejiangensis</name>
    <dbReference type="NCBI Taxonomy" id="488535"/>
    <lineage>
        <taxon>Bacteria</taxon>
        <taxon>Pseudomonadati</taxon>
        <taxon>Pseudomonadota</taxon>
        <taxon>Gammaproteobacteria</taxon>
        <taxon>Pseudomonadales</taxon>
        <taxon>Marinobacteraceae</taxon>
        <taxon>Marinobacter</taxon>
    </lineage>
</organism>
<dbReference type="Proteomes" id="UP000198519">
    <property type="component" value="Unassembled WGS sequence"/>
</dbReference>
<name>A0A1I4N587_9GAMM</name>
<dbReference type="OrthoDB" id="9766710at2"/>
<dbReference type="Pfam" id="PF14559">
    <property type="entry name" value="TPR_19"/>
    <property type="match status" value="1"/>
</dbReference>
<feature type="chain" id="PRO_5011470319" evidence="3">
    <location>
        <begin position="22"/>
        <end position="581"/>
    </location>
</feature>
<keyword evidence="1" id="KW-0677">Repeat</keyword>
<dbReference type="InterPro" id="IPR019734">
    <property type="entry name" value="TPR_rpt"/>
</dbReference>
<dbReference type="InterPro" id="IPR011990">
    <property type="entry name" value="TPR-like_helical_dom_sf"/>
</dbReference>
<keyword evidence="3" id="KW-0732">Signal</keyword>
<dbReference type="PANTHER" id="PTHR44858:SF1">
    <property type="entry name" value="UDP-N-ACETYLGLUCOSAMINE--PEPTIDE N-ACETYLGLUCOSAMINYLTRANSFERASE SPINDLY-RELATED"/>
    <property type="match status" value="1"/>
</dbReference>
<dbReference type="EMBL" id="FOUE01000002">
    <property type="protein sequence ID" value="SFM10648.1"/>
    <property type="molecule type" value="Genomic_DNA"/>
</dbReference>
<dbReference type="Pfam" id="PF13432">
    <property type="entry name" value="TPR_16"/>
    <property type="match status" value="3"/>
</dbReference>
<evidence type="ECO:0000256" key="3">
    <source>
        <dbReference type="SAM" id="SignalP"/>
    </source>
</evidence>
<accession>A0A1I4N587</accession>
<dbReference type="AlphaFoldDB" id="A0A1I4N587"/>
<sequence>MHKPVLLIAASLFGLALSGCASLTDTADQPDPARFAHEPVVDQGDSPINYAEFEPEVLYLLLSAEVAGQRGRYDVTLVNYVRAAEQSRDLGVIRRAMSIAQSLGGDNAQLQLAGLWLESEPDSLEAHRVMTIQAIKRDQMDDALQHMEQIMNLGGDGDFDNLAAMSSTLPPHTQQELLDLYQQLLERHPDNLEIDYSIALLMKINQQPQAALDHLEPLLEKSPNFQPAVMLKGDLLYETGANAQALDYLHRHTRIYPDNRQMGTLYARILVNEGNMRAAQDEFARLMTRFPEVPGLRLSHALIALENNEIDLATDDLNELIAEDHHVDEANFYLGKIADDAGQVQEAIAYYERVALGSHYFPALSRASALRAETGDIDGALTNIRTLREANPSQAENYWLIEVNLLMESGRTEAAIDMATTALLDQPDSVRIRYARAMLHDSIDHTSEAEADLRVVLESEPDNAVTLNALGYILTTKTDRLDEAETLIRRAIELEPSNPAIQDSMGWVLFRQGNHTEALEYLKTAYSNFRDPEVAAHYGEVLWAIGQREQARIIWREGLSMDREHPILRETILRLTGGQDL</sequence>
<feature type="signal peptide" evidence="3">
    <location>
        <begin position="1"/>
        <end position="21"/>
    </location>
</feature>
<gene>
    <name evidence="4" type="ORF">SAMN04487963_1139</name>
</gene>
<dbReference type="SUPFAM" id="SSF48452">
    <property type="entry name" value="TPR-like"/>
    <property type="match status" value="2"/>
</dbReference>
<dbReference type="SMART" id="SM00028">
    <property type="entry name" value="TPR"/>
    <property type="match status" value="6"/>
</dbReference>
<proteinExistence type="predicted"/>
<dbReference type="PROSITE" id="PS51257">
    <property type="entry name" value="PROKAR_LIPOPROTEIN"/>
    <property type="match status" value="1"/>
</dbReference>
<evidence type="ECO:0000256" key="2">
    <source>
        <dbReference type="ARBA" id="ARBA00022803"/>
    </source>
</evidence>
<dbReference type="PANTHER" id="PTHR44858">
    <property type="entry name" value="TETRATRICOPEPTIDE REPEAT PROTEIN 6"/>
    <property type="match status" value="1"/>
</dbReference>
<keyword evidence="2" id="KW-0802">TPR repeat</keyword>